<dbReference type="AlphaFoldDB" id="A0AAQ3UG12"/>
<keyword evidence="2" id="KW-1185">Reference proteome</keyword>
<dbReference type="SUPFAM" id="SSF50249">
    <property type="entry name" value="Nucleic acid-binding proteins"/>
    <property type="match status" value="1"/>
</dbReference>
<reference evidence="1 2" key="1">
    <citation type="submission" date="2024-02" db="EMBL/GenBank/DDBJ databases">
        <title>High-quality chromosome-scale genome assembly of Pensacola bahiagrass (Paspalum notatum Flugge var. saurae).</title>
        <authorList>
            <person name="Vega J.M."/>
            <person name="Podio M."/>
            <person name="Orjuela J."/>
            <person name="Siena L.A."/>
            <person name="Pessino S.C."/>
            <person name="Combes M.C."/>
            <person name="Mariac C."/>
            <person name="Albertini E."/>
            <person name="Pupilli F."/>
            <person name="Ortiz J.P.A."/>
            <person name="Leblanc O."/>
        </authorList>
    </citation>
    <scope>NUCLEOTIDE SEQUENCE [LARGE SCALE GENOMIC DNA]</scope>
    <source>
        <strain evidence="1">R1</strain>
        <tissue evidence="1">Leaf</tissue>
    </source>
</reference>
<accession>A0AAQ3UG12</accession>
<dbReference type="Proteomes" id="UP001341281">
    <property type="component" value="Chromosome 08"/>
</dbReference>
<gene>
    <name evidence="1" type="ORF">U9M48_035883</name>
</gene>
<dbReference type="PANTHER" id="PTHR47165:SF3">
    <property type="entry name" value="RETROTRANSPOSON-LIKE PROTEIN"/>
    <property type="match status" value="1"/>
</dbReference>
<dbReference type="PANTHER" id="PTHR47165">
    <property type="entry name" value="OS03G0429900 PROTEIN"/>
    <property type="match status" value="1"/>
</dbReference>
<dbReference type="EMBL" id="CP144752">
    <property type="protein sequence ID" value="WVZ89480.1"/>
    <property type="molecule type" value="Genomic_DNA"/>
</dbReference>
<organism evidence="1 2">
    <name type="scientific">Paspalum notatum var. saurae</name>
    <dbReference type="NCBI Taxonomy" id="547442"/>
    <lineage>
        <taxon>Eukaryota</taxon>
        <taxon>Viridiplantae</taxon>
        <taxon>Streptophyta</taxon>
        <taxon>Embryophyta</taxon>
        <taxon>Tracheophyta</taxon>
        <taxon>Spermatophyta</taxon>
        <taxon>Magnoliopsida</taxon>
        <taxon>Liliopsida</taxon>
        <taxon>Poales</taxon>
        <taxon>Poaceae</taxon>
        <taxon>PACMAD clade</taxon>
        <taxon>Panicoideae</taxon>
        <taxon>Andropogonodae</taxon>
        <taxon>Paspaleae</taxon>
        <taxon>Paspalinae</taxon>
        <taxon>Paspalum</taxon>
    </lineage>
</organism>
<protein>
    <submittedName>
        <fullName evidence="1">Uncharacterized protein</fullName>
    </submittedName>
</protein>
<name>A0AAQ3UG12_PASNO</name>
<evidence type="ECO:0000313" key="1">
    <source>
        <dbReference type="EMBL" id="WVZ89480.1"/>
    </source>
</evidence>
<evidence type="ECO:0000313" key="2">
    <source>
        <dbReference type="Proteomes" id="UP001341281"/>
    </source>
</evidence>
<dbReference type="InterPro" id="IPR012340">
    <property type="entry name" value="NA-bd_OB-fold"/>
</dbReference>
<dbReference type="Gene3D" id="2.40.50.140">
    <property type="entry name" value="Nucleic acid-binding proteins"/>
    <property type="match status" value="1"/>
</dbReference>
<dbReference type="CDD" id="cd04481">
    <property type="entry name" value="RPA1_DBD_B_like"/>
    <property type="match status" value="1"/>
</dbReference>
<proteinExistence type="predicted"/>
<sequence>MFLALSRSPLLSYSYAAAASSSLGRPPARIDSVLLPGPQRHRWGICEEKVAADGICKVGVPSPARFALRPVPRRPASPASRLPARLVRFPRRPNAPSRSSFAVVDGGRRPLTASCFAGLRSPLSGHSRSSGRGPVVACWLLAAGLLRACTRSIRDREQSSQGCRHAATCNGLRFPGAEGDSGRSAPVAARWEDLRRAARGEPLRRGAGAPCSVPGAAPCGPRCWPPACALRLGCRRPTRGEGGPLRWAARAACSAVEAVLVGLLPGRRRARRRSRRARPTRDGGGPLAVPVVLAGVDWRSTPPAPASRVVSIVPASYPRRGGWRGTNSAPVLPALWLQRSGWGWPLLYGLPRCLLCFCSFLRLAQAGPGIVLVAVAPLALSPILERKGVFGFGRGLLCLAGTGDEEACFARLAISALRQKHGNACPHKPRDVIGVLVEISKPKVVHLSGKAAPTLTRDIILRDLSYFEIKVTLWGHRASAFMIDAVYNADEPKPIIVLLVSALAKTYQDQDYLSGNAACRWYFSPQVPEANPFYASLADQHIEIKHTLPAAAESRQPIAAQALPATLAELEEMDPYDIGVIIWNMLSQQGNSPSVHRIIVKIFPGCCIMDQVKKAFGNK</sequence>